<protein>
    <recommendedName>
        <fullName evidence="15">P-loop containing nucleoside triphosphate hydrolase protein</fullName>
    </recommendedName>
</protein>
<name>A0A077WDR6_9FUNG</name>
<proteinExistence type="predicted"/>
<feature type="transmembrane region" description="Helical" evidence="11">
    <location>
        <begin position="387"/>
        <end position="409"/>
    </location>
</feature>
<feature type="transmembrane region" description="Helical" evidence="11">
    <location>
        <begin position="1129"/>
        <end position="1148"/>
    </location>
</feature>
<feature type="transmembrane region" description="Helical" evidence="11">
    <location>
        <begin position="102"/>
        <end position="124"/>
    </location>
</feature>
<dbReference type="CDD" id="cd18596">
    <property type="entry name" value="ABC_6TM_VMR1_D1_like"/>
    <property type="match status" value="1"/>
</dbReference>
<dbReference type="SUPFAM" id="SSF52540">
    <property type="entry name" value="P-loop containing nucleoside triphosphate hydrolases"/>
    <property type="match status" value="2"/>
</dbReference>
<feature type="transmembrane region" description="Helical" evidence="11">
    <location>
        <begin position="309"/>
        <end position="337"/>
    </location>
</feature>
<keyword evidence="9" id="KW-0325">Glycoprotein</keyword>
<dbReference type="PANTHER" id="PTHR24223">
    <property type="entry name" value="ATP-BINDING CASSETTE SUB-FAMILY C"/>
    <property type="match status" value="1"/>
</dbReference>
<evidence type="ECO:0000256" key="11">
    <source>
        <dbReference type="SAM" id="Phobius"/>
    </source>
</evidence>
<keyword evidence="4" id="KW-0677">Repeat</keyword>
<dbReference type="GO" id="GO:0005524">
    <property type="term" value="F:ATP binding"/>
    <property type="evidence" value="ECO:0007669"/>
    <property type="project" value="UniProtKB-KW"/>
</dbReference>
<dbReference type="GO" id="GO:0140359">
    <property type="term" value="F:ABC-type transporter activity"/>
    <property type="evidence" value="ECO:0007669"/>
    <property type="project" value="InterPro"/>
</dbReference>
<evidence type="ECO:0000256" key="6">
    <source>
        <dbReference type="ARBA" id="ARBA00022840"/>
    </source>
</evidence>
<feature type="transmembrane region" description="Helical" evidence="11">
    <location>
        <begin position="269"/>
        <end position="289"/>
    </location>
</feature>
<dbReference type="FunFam" id="3.40.50.300:FF:001354">
    <property type="entry name" value="ATP-binding cassette (ABC) transporter, putative"/>
    <property type="match status" value="1"/>
</dbReference>
<feature type="transmembrane region" description="Helical" evidence="11">
    <location>
        <begin position="161"/>
        <end position="182"/>
    </location>
</feature>
<reference evidence="14" key="1">
    <citation type="journal article" date="2014" name="Genome Announc.">
        <title>De novo whole-genome sequence and genome annotation of Lichtheimia ramosa.</title>
        <authorList>
            <person name="Linde J."/>
            <person name="Schwartze V."/>
            <person name="Binder U."/>
            <person name="Lass-Florl C."/>
            <person name="Voigt K."/>
            <person name="Horn F."/>
        </authorList>
    </citation>
    <scope>NUCLEOTIDE SEQUENCE</scope>
    <source>
        <strain evidence="14">JMRC FSU:6197</strain>
    </source>
</reference>
<keyword evidence="7 11" id="KW-1133">Transmembrane helix</keyword>
<feature type="compositionally biased region" description="Basic and acidic residues" evidence="10">
    <location>
        <begin position="352"/>
        <end position="361"/>
    </location>
</feature>
<evidence type="ECO:0000259" key="12">
    <source>
        <dbReference type="PROSITE" id="PS50893"/>
    </source>
</evidence>
<feature type="domain" description="ABC transporter" evidence="12">
    <location>
        <begin position="1218"/>
        <end position="1452"/>
    </location>
</feature>
<feature type="transmembrane region" description="Helical" evidence="11">
    <location>
        <begin position="203"/>
        <end position="223"/>
    </location>
</feature>
<evidence type="ECO:0000256" key="1">
    <source>
        <dbReference type="ARBA" id="ARBA00004141"/>
    </source>
</evidence>
<dbReference type="Pfam" id="PF00005">
    <property type="entry name" value="ABC_tran"/>
    <property type="match status" value="2"/>
</dbReference>
<keyword evidence="3 11" id="KW-0812">Transmembrane</keyword>
<evidence type="ECO:0000256" key="7">
    <source>
        <dbReference type="ARBA" id="ARBA00022989"/>
    </source>
</evidence>
<feature type="transmembrane region" description="Helical" evidence="11">
    <location>
        <begin position="942"/>
        <end position="965"/>
    </location>
</feature>
<dbReference type="SMART" id="SM00382">
    <property type="entry name" value="AAA"/>
    <property type="match status" value="2"/>
</dbReference>
<dbReference type="SUPFAM" id="SSF90123">
    <property type="entry name" value="ABC transporter transmembrane region"/>
    <property type="match status" value="2"/>
</dbReference>
<dbReference type="GO" id="GO:0000329">
    <property type="term" value="C:fungal-type vacuole membrane"/>
    <property type="evidence" value="ECO:0007669"/>
    <property type="project" value="TreeGrafter"/>
</dbReference>
<feature type="region of interest" description="Disordered" evidence="10">
    <location>
        <begin position="352"/>
        <end position="371"/>
    </location>
</feature>
<dbReference type="CDD" id="cd18604">
    <property type="entry name" value="ABC_6TM_VMR1_D2_like"/>
    <property type="match status" value="1"/>
</dbReference>
<evidence type="ECO:0000313" key="14">
    <source>
        <dbReference type="EMBL" id="CDS05228.1"/>
    </source>
</evidence>
<dbReference type="PROSITE" id="PS50929">
    <property type="entry name" value="ABC_TM1F"/>
    <property type="match status" value="2"/>
</dbReference>
<evidence type="ECO:0008006" key="15">
    <source>
        <dbReference type="Google" id="ProtNLM"/>
    </source>
</evidence>
<dbReference type="EMBL" id="LK023316">
    <property type="protein sequence ID" value="CDS05228.1"/>
    <property type="molecule type" value="Genomic_DNA"/>
</dbReference>
<dbReference type="CDD" id="cd03244">
    <property type="entry name" value="ABCC_MRP_domain2"/>
    <property type="match status" value="1"/>
</dbReference>
<dbReference type="InterPro" id="IPR003593">
    <property type="entry name" value="AAA+_ATPase"/>
</dbReference>
<accession>A0A077WDR6</accession>
<evidence type="ECO:0000256" key="3">
    <source>
        <dbReference type="ARBA" id="ARBA00022692"/>
    </source>
</evidence>
<feature type="transmembrane region" description="Helical" evidence="11">
    <location>
        <begin position="1021"/>
        <end position="1041"/>
    </location>
</feature>
<dbReference type="CDD" id="cd03250">
    <property type="entry name" value="ABCC_MRP_domain1"/>
    <property type="match status" value="1"/>
</dbReference>
<feature type="transmembrane region" description="Helical" evidence="11">
    <location>
        <begin position="415"/>
        <end position="433"/>
    </location>
</feature>
<organism evidence="14">
    <name type="scientific">Lichtheimia ramosa</name>
    <dbReference type="NCBI Taxonomy" id="688394"/>
    <lineage>
        <taxon>Eukaryota</taxon>
        <taxon>Fungi</taxon>
        <taxon>Fungi incertae sedis</taxon>
        <taxon>Mucoromycota</taxon>
        <taxon>Mucoromycotina</taxon>
        <taxon>Mucoromycetes</taxon>
        <taxon>Mucorales</taxon>
        <taxon>Lichtheimiaceae</taxon>
        <taxon>Lichtheimia</taxon>
    </lineage>
</organism>
<evidence type="ECO:0000256" key="2">
    <source>
        <dbReference type="ARBA" id="ARBA00022448"/>
    </source>
</evidence>
<feature type="domain" description="ABC transporter" evidence="12">
    <location>
        <begin position="588"/>
        <end position="844"/>
    </location>
</feature>
<evidence type="ECO:0000256" key="4">
    <source>
        <dbReference type="ARBA" id="ARBA00022737"/>
    </source>
</evidence>
<feature type="transmembrane region" description="Helical" evidence="11">
    <location>
        <begin position="1154"/>
        <end position="1172"/>
    </location>
</feature>
<evidence type="ECO:0000256" key="10">
    <source>
        <dbReference type="SAM" id="MobiDB-lite"/>
    </source>
</evidence>
<dbReference type="InterPro" id="IPR011527">
    <property type="entry name" value="ABC1_TM_dom"/>
</dbReference>
<dbReference type="FunFam" id="1.20.1560.10:FF:000013">
    <property type="entry name" value="ABC transporter C family member 2"/>
    <property type="match status" value="1"/>
</dbReference>
<comment type="subcellular location">
    <subcellularLocation>
        <location evidence="1">Membrane</location>
        <topology evidence="1">Multi-pass membrane protein</topology>
    </subcellularLocation>
</comment>
<keyword evidence="6" id="KW-0067">ATP-binding</keyword>
<dbReference type="OrthoDB" id="6500128at2759"/>
<dbReference type="FunFam" id="3.40.50.300:FF:000825">
    <property type="entry name" value="ABC bile acid transporter"/>
    <property type="match status" value="1"/>
</dbReference>
<evidence type="ECO:0000256" key="9">
    <source>
        <dbReference type="ARBA" id="ARBA00023180"/>
    </source>
</evidence>
<sequence>MVDVLPVSVWFAIVQAVSVCASVVTLLLQRPYYKKRISSPTTEIGCNVSLATDQHRDPSVAFSDDQRPTRLCLETTILTIIAIFGVYYTARQHQGTYDDNDIYVLCVPAITLVLWLYTCIISWLSLFHRLPDDWGFVLNVHLCALFCLAWCSNVYDIYHSHALTALSTLQFLFTTDLAYITLTTPQGPRFLDPQGRPVIEYKVSSVIGTLFFSWLTPLIRFGYKKQRLDEDDIPSLPPGYRSSYLMDLFGRFRGARLLYRLYRANRSMLALYFVLSLAMALVDFLPPFLVNQFLQLIQDQSNNYFELAWIVSLLQGGSLIMRAGQVFQVPVLATLYLEVYRKALRARVIEQKQQSSDKEEPSSSSGATIGGQGVNLMSTDAYRVSTLALWPMNLIVIAPVQLAVGIYFLYTLLGISSLFGLAVMVITLPVNHYSAKLLAKTQMALGEARDKRVSLMNEVLQGIRQIKFFASERSWEKRIMQTRENELGLLRTSYLVLASLQLVWQGSPVLIALLSFWSFTVLEQKELTAAIAFTSIIVFNQLRFALNALPETFVELIKAYTSAQRLDRFFNVPEISQPESNVNSESRIGFRDATVTWPASSCTDDTGFFIKHVNLEFPHGELSLISGKTGAGKSLLLTSLLGETTIVQGYVDCPRAPLICDHDAPMVSSSIDQDDDAWIVDHAVAYVAQSAWLQNGSIRDNILFGLPYKENRYRATLTACALDIDLLIFEDGDLTEIGEKGITLSGGQKARVALARAVYSRAKIVLMDDILSAVDSHTAQHLYQHCLTGPLMSNRTRILVTHHVKLCLPGTAFLAHIEKGRIDTAGSPSDLRLSGSLAYIMQDEEEQISHQGEREIEKPNDIEETMASKKKGAPAILVEKEERATGRIKMRYYGSYFASMGSWIYWPVLILLVVGACVFEVGEFWSIKEWTQAIDPDVKYYLKLYTLVILASVGFGVVQYVAMYLGGLRASRALYYQLLHRILHAPMRFFDTTPIGRILNRFSKDMETIDSTIPDNLMNVAANWTTVLVNMIVVTIMLPAITVPLLVLITLIIALGFMFVVTARELKRIDSVTRSLIYDQFSETIAGVKTIRAFGASRRFMEQMMNKVDVNARPFFYAWTSNHWIAQRFYIFNAIVNVGTGAFILINLEKLDASIAGFVLTLIVSLSDQMFTGMRHYATLEMNFNSLERIVEFTEIEQETTTTTDVDLPALWPSDGNIQVNELEVRYAADLDPVLKRVSFTVRPSEKIGIVGRTGSGKSTLALSFFRFIETTHGSIVIDGIDIKSIDIEQLRSRLLIIPQDPTLFSGTLRSNMDPFDEYSDEEILEALRRTHLLDDSSSMFQDLDMVVSEGGNNLSQGQRQLVCLARALLRRNKIVLMDEATASVDFETDRAIQKTIASEFSGCTIICIAHRLHTVIEYDRILVMDNGHVAEFASPLDLLRDEESMFYKMCIASGEYEALLALAKSKHQLVDV</sequence>
<keyword evidence="5" id="KW-0547">Nucleotide-binding</keyword>
<feature type="transmembrane region" description="Helical" evidence="11">
    <location>
        <begin position="6"/>
        <end position="28"/>
    </location>
</feature>
<evidence type="ECO:0000256" key="8">
    <source>
        <dbReference type="ARBA" id="ARBA00023136"/>
    </source>
</evidence>
<feature type="domain" description="ABC transmembrane type-1" evidence="13">
    <location>
        <begin position="908"/>
        <end position="1182"/>
    </location>
</feature>
<dbReference type="InterPro" id="IPR003439">
    <property type="entry name" value="ABC_transporter-like_ATP-bd"/>
</dbReference>
<feature type="domain" description="ABC transmembrane type-1" evidence="13">
    <location>
        <begin position="270"/>
        <end position="558"/>
    </location>
</feature>
<feature type="transmembrane region" description="Helical" evidence="11">
    <location>
        <begin position="896"/>
        <end position="922"/>
    </location>
</feature>
<dbReference type="Gene3D" id="3.40.50.300">
    <property type="entry name" value="P-loop containing nucleotide triphosphate hydrolases"/>
    <property type="match status" value="2"/>
</dbReference>
<feature type="transmembrane region" description="Helical" evidence="11">
    <location>
        <begin position="71"/>
        <end position="90"/>
    </location>
</feature>
<evidence type="ECO:0000256" key="5">
    <source>
        <dbReference type="ARBA" id="ARBA00022741"/>
    </source>
</evidence>
<keyword evidence="2" id="KW-0813">Transport</keyword>
<dbReference type="InterPro" id="IPR017871">
    <property type="entry name" value="ABC_transporter-like_CS"/>
</dbReference>
<dbReference type="PANTHER" id="PTHR24223:SF353">
    <property type="entry name" value="ABC TRANSPORTER ATP-BINDING PROTEIN_PERMEASE VMR1-RELATED"/>
    <property type="match status" value="1"/>
</dbReference>
<evidence type="ECO:0000259" key="13">
    <source>
        <dbReference type="PROSITE" id="PS50929"/>
    </source>
</evidence>
<keyword evidence="8 11" id="KW-0472">Membrane</keyword>
<feature type="transmembrane region" description="Helical" evidence="11">
    <location>
        <begin position="136"/>
        <end position="155"/>
    </location>
</feature>
<dbReference type="Pfam" id="PF00664">
    <property type="entry name" value="ABC_membrane"/>
    <property type="match status" value="2"/>
</dbReference>
<dbReference type="PROSITE" id="PS00211">
    <property type="entry name" value="ABC_TRANSPORTER_1"/>
    <property type="match status" value="2"/>
</dbReference>
<gene>
    <name evidence="14" type="ORF">LRAMOSA07757</name>
</gene>
<dbReference type="InterPro" id="IPR050173">
    <property type="entry name" value="ABC_transporter_C-like"/>
</dbReference>
<dbReference type="Gene3D" id="1.20.1560.10">
    <property type="entry name" value="ABC transporter type 1, transmembrane domain"/>
    <property type="match status" value="2"/>
</dbReference>
<dbReference type="InterPro" id="IPR036640">
    <property type="entry name" value="ABC1_TM_sf"/>
</dbReference>
<dbReference type="InterPro" id="IPR027417">
    <property type="entry name" value="P-loop_NTPase"/>
</dbReference>
<dbReference type="PROSITE" id="PS50893">
    <property type="entry name" value="ABC_TRANSPORTER_2"/>
    <property type="match status" value="2"/>
</dbReference>
<dbReference type="GO" id="GO:0016887">
    <property type="term" value="F:ATP hydrolysis activity"/>
    <property type="evidence" value="ECO:0007669"/>
    <property type="project" value="InterPro"/>
</dbReference>